<protein>
    <recommendedName>
        <fullName evidence="2">histidine kinase</fullName>
        <ecNumber evidence="2">2.7.13.3</ecNumber>
    </recommendedName>
</protein>
<dbReference type="InterPro" id="IPR003594">
    <property type="entry name" value="HATPase_dom"/>
</dbReference>
<keyword evidence="6" id="KW-0812">Transmembrane</keyword>
<comment type="caution">
    <text evidence="9">The sequence shown here is derived from an EMBL/GenBank/DDBJ whole genome shotgun (WGS) entry which is preliminary data.</text>
</comment>
<evidence type="ECO:0000256" key="2">
    <source>
        <dbReference type="ARBA" id="ARBA00012438"/>
    </source>
</evidence>
<dbReference type="SUPFAM" id="SSF55874">
    <property type="entry name" value="ATPase domain of HSP90 chaperone/DNA topoisomerase II/histidine kinase"/>
    <property type="match status" value="1"/>
</dbReference>
<dbReference type="Gene3D" id="3.30.565.10">
    <property type="entry name" value="Histidine kinase-like ATPase, C-terminal domain"/>
    <property type="match status" value="1"/>
</dbReference>
<feature type="domain" description="Histidine kinase" evidence="7">
    <location>
        <begin position="351"/>
        <end position="563"/>
    </location>
</feature>
<keyword evidence="6" id="KW-0472">Membrane</keyword>
<dbReference type="PROSITE" id="PS50113">
    <property type="entry name" value="PAC"/>
    <property type="match status" value="1"/>
</dbReference>
<dbReference type="Gene3D" id="3.30.450.20">
    <property type="entry name" value="PAS domain"/>
    <property type="match status" value="1"/>
</dbReference>
<name>A0A8J8GJK0_9EURY</name>
<organism evidence="9 10">
    <name type="scientific">Haloterrigena gelatinilytica</name>
    <dbReference type="NCBI Taxonomy" id="2741724"/>
    <lineage>
        <taxon>Archaea</taxon>
        <taxon>Methanobacteriati</taxon>
        <taxon>Methanobacteriota</taxon>
        <taxon>Stenosarchaea group</taxon>
        <taxon>Halobacteria</taxon>
        <taxon>Halobacteriales</taxon>
        <taxon>Natrialbaceae</taxon>
        <taxon>Haloterrigena</taxon>
    </lineage>
</organism>
<dbReference type="InterPro" id="IPR035965">
    <property type="entry name" value="PAS-like_dom_sf"/>
</dbReference>
<keyword evidence="6" id="KW-1133">Transmembrane helix</keyword>
<dbReference type="GO" id="GO:0000155">
    <property type="term" value="F:phosphorelay sensor kinase activity"/>
    <property type="evidence" value="ECO:0007669"/>
    <property type="project" value="InterPro"/>
</dbReference>
<evidence type="ECO:0000256" key="1">
    <source>
        <dbReference type="ARBA" id="ARBA00000085"/>
    </source>
</evidence>
<dbReference type="Pfam" id="PF02518">
    <property type="entry name" value="HATPase_c"/>
    <property type="match status" value="1"/>
</dbReference>
<dbReference type="EC" id="2.7.13.3" evidence="2"/>
<dbReference type="AlphaFoldDB" id="A0A8J8GJK0"/>
<dbReference type="InterPro" id="IPR031621">
    <property type="entry name" value="HisKA_7TM"/>
</dbReference>
<evidence type="ECO:0000256" key="4">
    <source>
        <dbReference type="ARBA" id="ARBA00022777"/>
    </source>
</evidence>
<dbReference type="Pfam" id="PF08448">
    <property type="entry name" value="PAS_4"/>
    <property type="match status" value="1"/>
</dbReference>
<gene>
    <name evidence="9" type="ORF">HT576_06915</name>
</gene>
<dbReference type="InterPro" id="IPR005467">
    <property type="entry name" value="His_kinase_dom"/>
</dbReference>
<dbReference type="PANTHER" id="PTHR43711:SF31">
    <property type="entry name" value="HISTIDINE KINASE"/>
    <property type="match status" value="1"/>
</dbReference>
<reference evidence="9" key="1">
    <citation type="submission" date="2020-06" db="EMBL/GenBank/DDBJ databases">
        <title>Haloterrigena sp. nov., an extremely halophilic archaeon isolated from a saline sediment.</title>
        <authorList>
            <person name="Liu B.-B."/>
        </authorList>
    </citation>
    <scope>NUCLEOTIDE SEQUENCE</scope>
    <source>
        <strain evidence="9">SYSU A121-1</strain>
    </source>
</reference>
<evidence type="ECO:0000256" key="3">
    <source>
        <dbReference type="ARBA" id="ARBA00022679"/>
    </source>
</evidence>
<accession>A0A8J8GJK0</accession>
<dbReference type="InterPro" id="IPR036097">
    <property type="entry name" value="HisK_dim/P_sf"/>
</dbReference>
<feature type="transmembrane region" description="Helical" evidence="6">
    <location>
        <begin position="180"/>
        <end position="198"/>
    </location>
</feature>
<dbReference type="Proteomes" id="UP000728647">
    <property type="component" value="Unassembled WGS sequence"/>
</dbReference>
<dbReference type="OrthoDB" id="237703at2157"/>
<dbReference type="Pfam" id="PF16927">
    <property type="entry name" value="HisKA_7TM"/>
    <property type="match status" value="1"/>
</dbReference>
<dbReference type="PANTHER" id="PTHR43711">
    <property type="entry name" value="TWO-COMPONENT HISTIDINE KINASE"/>
    <property type="match status" value="1"/>
</dbReference>
<evidence type="ECO:0000313" key="9">
    <source>
        <dbReference type="EMBL" id="NUB90751.1"/>
    </source>
</evidence>
<feature type="transmembrane region" description="Helical" evidence="6">
    <location>
        <begin position="6"/>
        <end position="25"/>
    </location>
</feature>
<feature type="transmembrane region" description="Helical" evidence="6">
    <location>
        <begin position="37"/>
        <end position="57"/>
    </location>
</feature>
<evidence type="ECO:0000259" key="7">
    <source>
        <dbReference type="PROSITE" id="PS50109"/>
    </source>
</evidence>
<comment type="catalytic activity">
    <reaction evidence="1">
        <text>ATP + protein L-histidine = ADP + protein N-phospho-L-histidine.</text>
        <dbReference type="EC" id="2.7.13.3"/>
    </reaction>
</comment>
<feature type="domain" description="PAC" evidence="8">
    <location>
        <begin position="293"/>
        <end position="347"/>
    </location>
</feature>
<dbReference type="PRINTS" id="PR00344">
    <property type="entry name" value="BCTRLSENSOR"/>
</dbReference>
<feature type="transmembrane region" description="Helical" evidence="6">
    <location>
        <begin position="145"/>
        <end position="168"/>
    </location>
</feature>
<feature type="transmembrane region" description="Helical" evidence="6">
    <location>
        <begin position="210"/>
        <end position="232"/>
    </location>
</feature>
<keyword evidence="5" id="KW-0902">Two-component regulatory system</keyword>
<dbReference type="SUPFAM" id="SSF47384">
    <property type="entry name" value="Homodimeric domain of signal transducing histidine kinase"/>
    <property type="match status" value="1"/>
</dbReference>
<dbReference type="SUPFAM" id="SSF55785">
    <property type="entry name" value="PYP-like sensor domain (PAS domain)"/>
    <property type="match status" value="1"/>
</dbReference>
<dbReference type="RefSeq" id="WP_174701605.1">
    <property type="nucleotide sequence ID" value="NZ_JABURA010000001.1"/>
</dbReference>
<dbReference type="InterPro" id="IPR004358">
    <property type="entry name" value="Sig_transdc_His_kin-like_C"/>
</dbReference>
<dbReference type="InterPro" id="IPR000700">
    <property type="entry name" value="PAS-assoc_C"/>
</dbReference>
<proteinExistence type="predicted"/>
<dbReference type="InterPro" id="IPR050736">
    <property type="entry name" value="Sensor_HK_Regulatory"/>
</dbReference>
<keyword evidence="4" id="KW-0418">Kinase</keyword>
<evidence type="ECO:0000259" key="8">
    <source>
        <dbReference type="PROSITE" id="PS50113"/>
    </source>
</evidence>
<dbReference type="EMBL" id="JABURA010000001">
    <property type="protein sequence ID" value="NUB90751.1"/>
    <property type="molecule type" value="Genomic_DNA"/>
</dbReference>
<sequence>MSLSPWLVIGSLLTGACSAFLAWYLRRHRGQPGVNWAIVTVLALAVWSVSDGVSLLVFEPTLRLVLETVSWTGMIGAGIAYLAFALDYTGRGPLVRSTGFALLSVVPAATIGLVLTNPLHGLVWSGFRLDPVFGVATVSYEFGPIAYIGLLSGILYATAGTVLVLETAVSYGPVYRTETLWVGLSAVLPCLALATWLFELGPYPQLHLTTIVFLPHLALDAYAIVASGMIELNPSTRRTAQRRAVEDLSDPVVVVNTDDRLVEYNPAAGSTFDLSEAHLGEPFETVATVDLETTPTNRLVTDHEGPESAEFTASVSELTDPSGARVGYIVVFRDVTERRQRRQQQTVMNRVLRHNLRNDLNVVSGYVDLSIEHIDDETIEAYLKRVQSDVDDVLELGEKSRALERTIEALDTSPTTVSIRPLLASLEPGERGRSRVRTDGASRLEIDVPVDLELRTHERVFRTLFANLVENGFEHNDGDSPRVAISYVGLADGMAVFEVADDGPGIPEHELAVLERGEETPLSHGSGLGLWIATWCATALGGEIEFDSGDDGTTVTVCVPAATDAASGSRRAVTRD</sequence>
<evidence type="ECO:0000313" key="10">
    <source>
        <dbReference type="Proteomes" id="UP000728647"/>
    </source>
</evidence>
<keyword evidence="3" id="KW-0808">Transferase</keyword>
<dbReference type="CDD" id="cd00075">
    <property type="entry name" value="HATPase"/>
    <property type="match status" value="1"/>
</dbReference>
<dbReference type="SMART" id="SM00387">
    <property type="entry name" value="HATPase_c"/>
    <property type="match status" value="1"/>
</dbReference>
<evidence type="ECO:0000256" key="5">
    <source>
        <dbReference type="ARBA" id="ARBA00023012"/>
    </source>
</evidence>
<feature type="transmembrane region" description="Helical" evidence="6">
    <location>
        <begin position="69"/>
        <end position="88"/>
    </location>
</feature>
<feature type="transmembrane region" description="Helical" evidence="6">
    <location>
        <begin position="100"/>
        <end position="125"/>
    </location>
</feature>
<evidence type="ECO:0000256" key="6">
    <source>
        <dbReference type="SAM" id="Phobius"/>
    </source>
</evidence>
<dbReference type="PROSITE" id="PS50109">
    <property type="entry name" value="HIS_KIN"/>
    <property type="match status" value="1"/>
</dbReference>
<dbReference type="InterPro" id="IPR013656">
    <property type="entry name" value="PAS_4"/>
</dbReference>
<dbReference type="InterPro" id="IPR036890">
    <property type="entry name" value="HATPase_C_sf"/>
</dbReference>